<gene>
    <name evidence="1" type="ORF">L21SP5_01530</name>
</gene>
<reference evidence="1 2" key="1">
    <citation type="submission" date="2015-11" db="EMBL/GenBank/DDBJ databases">
        <title>Description and complete genome sequence of a novel strain predominating in hypersaline microbial mats and representing a new family of the Bacteriodetes phylum.</title>
        <authorList>
            <person name="Spring S."/>
            <person name="Bunk B."/>
            <person name="Sproer C."/>
            <person name="Klenk H.-P."/>
        </authorList>
    </citation>
    <scope>NUCLEOTIDE SEQUENCE [LARGE SCALE GENOMIC DNA]</scope>
    <source>
        <strain evidence="1 2">L21-Spi-D4</strain>
    </source>
</reference>
<sequence>MMILPFATLAQSDTASIFKIFRDTTGGKGEVNIHQDPLVRLLVDRDVKIHQRRRGISNGYRIQIFSSFGNDSRDRSKDIRIKFLSEFPEFDPVRVYSTYEPPFIKVRVGDYRNRHEALEDYRNIVDIFPDSYIVKTRINYPELKRDIKP</sequence>
<dbReference type="KEGG" id="blq:L21SP5_01530"/>
<name>A0A0S2HYM9_9BACT</name>
<evidence type="ECO:0008006" key="3">
    <source>
        <dbReference type="Google" id="ProtNLM"/>
    </source>
</evidence>
<keyword evidence="2" id="KW-1185">Reference proteome</keyword>
<evidence type="ECO:0000313" key="2">
    <source>
        <dbReference type="Proteomes" id="UP000064893"/>
    </source>
</evidence>
<dbReference type="EMBL" id="CP013118">
    <property type="protein sequence ID" value="ALO15178.1"/>
    <property type="molecule type" value="Genomic_DNA"/>
</dbReference>
<protein>
    <recommendedName>
        <fullName evidence="3">Sporulation related domain protein</fullName>
    </recommendedName>
</protein>
<accession>A0A0S2HYM9</accession>
<dbReference type="Proteomes" id="UP000064893">
    <property type="component" value="Chromosome"/>
</dbReference>
<organism evidence="1 2">
    <name type="scientific">Salinivirga cyanobacteriivorans</name>
    <dbReference type="NCBI Taxonomy" id="1307839"/>
    <lineage>
        <taxon>Bacteria</taxon>
        <taxon>Pseudomonadati</taxon>
        <taxon>Bacteroidota</taxon>
        <taxon>Bacteroidia</taxon>
        <taxon>Bacteroidales</taxon>
        <taxon>Salinivirgaceae</taxon>
        <taxon>Salinivirga</taxon>
    </lineage>
</organism>
<proteinExistence type="predicted"/>
<evidence type="ECO:0000313" key="1">
    <source>
        <dbReference type="EMBL" id="ALO15178.1"/>
    </source>
</evidence>
<dbReference type="AlphaFoldDB" id="A0A0S2HYM9"/>
<dbReference type="STRING" id="1307839.L21SP5_01530"/>